<gene>
    <name evidence="5" type="ORF">H4R20_004245</name>
</gene>
<evidence type="ECO:0000256" key="1">
    <source>
        <dbReference type="ARBA" id="ARBA00023125"/>
    </source>
</evidence>
<sequence length="1144" mass="120323">SQLGAGLAELAAQHASASALQSAGVQVLSPGFGAFSPAVVNGLGITTAQFPTTPATTPGTQSFQAQQQQQAMLATAIANSVDTGVSLCAAVPQPEHPQSLVATVPVVSTAVHNHSRSASVVEGMVAMYPTDGPSNITPHSGIVATTATYSTAEPLNEAELQQQQYMQHGEELAFSGAMSGYVPKLPSAFSTLTQMPQQPHQQQHPATGGLSANASTSASANQSGVPSPYATPSITAANSAAAIGHSRRLSTSFPATMPAQAPQMMSVDTAKSLGTAQQALVSAAPMAFGQLPLQALNAVSARAPHHHHVHHGHSRHLSLDTANLHFMSAEAPSFYGLPMQQPSHDHSVEMVNALQLETAQSLAAIQNQQHFQNLRHQQLQLQAQAQAHAQQNGHSHAIRTVPVTPLNPLPSGSFSAVSQPAALSDSSAHAQQLQFQLQAQTQAHPQRQAFMHHSSSSVDLGSLGSAFNVAQFNQALSGQMSPIGIHPAMSTVAGMSQLHLPQLPSQAQLSQAAGNRTEPTNLDEFEEDEEEDEDEESAAKDANGSKKIQAKSAVGKGDVSSSNGNSKPKKPKAMYKRFRNSFIFFANERRKQWRREHPEVSKIQNRGFIQEMSKVWNTMSSEEKAPYIKMADEDKLRYEEDVKKYGPLPTSGQSSAAATPREAASTGSGNSISTPDTASLAKGKGAAVAPAQPASIGITHSAVVPIAPARIDPALTAVATTVGSALAPMLAMSATESVMMASQDGTAASGTDPDFLRSTLPVSPTVVKSNAMAVEPFEFDSGMVHQGSYQAFLRHVLGNDFLPTAMELDPSCYMSADATPTEEPLPCTDPALLTTPSDSNSMQDCSGVIDANDKAGVASAAALAANGPPITTLVGTKRKSGSDGQPMTSLPVSIKRFRNSFIYYVNQRRRDLQFAEDGTPTNIEVNNREFLKNMSAKWRAMSEEEKAPYLKMADADKERFTRQMRAYEQEHPDEFGRGAKLRRRRSSAGTNISNACAEATARQHEKQQQQLALSAGSSAQSPVLDGEVPAAGGGLNISLCGAPSLASAALVTSLTMPHRMLATSSDISSADLHGTAGHIPSLPSVPEEMAVCSEPMDICGDASMAGSTASPAFSLSVDSAVGRSASLATLPAVPEDAHEDSNKM</sequence>
<protein>
    <recommendedName>
        <fullName evidence="4">HMG box domain-containing protein</fullName>
    </recommendedName>
</protein>
<dbReference type="SMART" id="SM00398">
    <property type="entry name" value="HMG"/>
    <property type="match status" value="2"/>
</dbReference>
<dbReference type="InterPro" id="IPR009071">
    <property type="entry name" value="HMG_box_dom"/>
</dbReference>
<proteinExistence type="predicted"/>
<evidence type="ECO:0000256" key="2">
    <source>
        <dbReference type="PROSITE-ProRule" id="PRU00267"/>
    </source>
</evidence>
<dbReference type="Proteomes" id="UP001140094">
    <property type="component" value="Unassembled WGS sequence"/>
</dbReference>
<feature type="region of interest" description="Disordered" evidence="3">
    <location>
        <begin position="967"/>
        <end position="1025"/>
    </location>
</feature>
<keyword evidence="1 2" id="KW-0238">DNA-binding</keyword>
<dbReference type="PROSITE" id="PS50118">
    <property type="entry name" value="HMG_BOX_2"/>
    <property type="match status" value="2"/>
</dbReference>
<feature type="compositionally biased region" description="Acidic residues" evidence="3">
    <location>
        <begin position="521"/>
        <end position="536"/>
    </location>
</feature>
<feature type="non-terminal residue" evidence="5">
    <location>
        <position position="1"/>
    </location>
</feature>
<dbReference type="GO" id="GO:0003677">
    <property type="term" value="F:DNA binding"/>
    <property type="evidence" value="ECO:0007669"/>
    <property type="project" value="UniProtKB-UniRule"/>
</dbReference>
<dbReference type="Pfam" id="PF09011">
    <property type="entry name" value="HMG_box_2"/>
    <property type="match status" value="2"/>
</dbReference>
<feature type="compositionally biased region" description="Low complexity" evidence="3">
    <location>
        <begin position="194"/>
        <end position="224"/>
    </location>
</feature>
<feature type="region of interest" description="Disordered" evidence="3">
    <location>
        <begin position="505"/>
        <end position="573"/>
    </location>
</feature>
<evidence type="ECO:0000256" key="3">
    <source>
        <dbReference type="SAM" id="MobiDB-lite"/>
    </source>
</evidence>
<reference evidence="5" key="1">
    <citation type="submission" date="2022-07" db="EMBL/GenBank/DDBJ databases">
        <title>Phylogenomic reconstructions and comparative analyses of Kickxellomycotina fungi.</title>
        <authorList>
            <person name="Reynolds N.K."/>
            <person name="Stajich J.E."/>
            <person name="Barry K."/>
            <person name="Grigoriev I.V."/>
            <person name="Crous P."/>
            <person name="Smith M.E."/>
        </authorList>
    </citation>
    <scope>NUCLEOTIDE SEQUENCE</scope>
    <source>
        <strain evidence="5">NRRL 1565</strain>
    </source>
</reference>
<feature type="compositionally biased region" description="Polar residues" evidence="3">
    <location>
        <begin position="665"/>
        <end position="677"/>
    </location>
</feature>
<dbReference type="GO" id="GO:0005634">
    <property type="term" value="C:nucleus"/>
    <property type="evidence" value="ECO:0007669"/>
    <property type="project" value="UniProtKB-UniRule"/>
</dbReference>
<keyword evidence="2" id="KW-0539">Nucleus</keyword>
<name>A0A9W8HWI8_9FUNG</name>
<accession>A0A9W8HWI8</accession>
<dbReference type="PANTHER" id="PTHR48112">
    <property type="entry name" value="HIGH MOBILITY GROUP PROTEIN DSP1"/>
    <property type="match status" value="1"/>
</dbReference>
<feature type="domain" description="HMG box" evidence="4">
    <location>
        <begin position="575"/>
        <end position="646"/>
    </location>
</feature>
<comment type="caution">
    <text evidence="5">The sequence shown here is derived from an EMBL/GenBank/DDBJ whole genome shotgun (WGS) entry which is preliminary data.</text>
</comment>
<keyword evidence="6" id="KW-1185">Reference proteome</keyword>
<dbReference type="Gene3D" id="1.10.30.10">
    <property type="entry name" value="High mobility group box domain"/>
    <property type="match status" value="2"/>
</dbReference>
<feature type="DNA-binding region" description="HMG box" evidence="2">
    <location>
        <begin position="894"/>
        <end position="968"/>
    </location>
</feature>
<dbReference type="InterPro" id="IPR050342">
    <property type="entry name" value="HMGB"/>
</dbReference>
<feature type="region of interest" description="Disordered" evidence="3">
    <location>
        <begin position="644"/>
        <end position="678"/>
    </location>
</feature>
<evidence type="ECO:0000313" key="5">
    <source>
        <dbReference type="EMBL" id="KAJ2799935.1"/>
    </source>
</evidence>
<feature type="DNA-binding region" description="HMG box" evidence="2">
    <location>
        <begin position="575"/>
        <end position="646"/>
    </location>
</feature>
<feature type="region of interest" description="Disordered" evidence="3">
    <location>
        <begin position="193"/>
        <end position="231"/>
    </location>
</feature>
<dbReference type="InterPro" id="IPR036910">
    <property type="entry name" value="HMG_box_dom_sf"/>
</dbReference>
<dbReference type="SUPFAM" id="SSF47095">
    <property type="entry name" value="HMG-box"/>
    <property type="match status" value="2"/>
</dbReference>
<dbReference type="OrthoDB" id="1919336at2759"/>
<evidence type="ECO:0000259" key="4">
    <source>
        <dbReference type="PROSITE" id="PS50118"/>
    </source>
</evidence>
<feature type="compositionally biased region" description="Basic and acidic residues" evidence="3">
    <location>
        <begin position="967"/>
        <end position="977"/>
    </location>
</feature>
<dbReference type="EMBL" id="JANBUO010001082">
    <property type="protein sequence ID" value="KAJ2799935.1"/>
    <property type="molecule type" value="Genomic_DNA"/>
</dbReference>
<organism evidence="5 6">
    <name type="scientific">Coemansia guatemalensis</name>
    <dbReference type="NCBI Taxonomy" id="2761395"/>
    <lineage>
        <taxon>Eukaryota</taxon>
        <taxon>Fungi</taxon>
        <taxon>Fungi incertae sedis</taxon>
        <taxon>Zoopagomycota</taxon>
        <taxon>Kickxellomycotina</taxon>
        <taxon>Kickxellomycetes</taxon>
        <taxon>Kickxellales</taxon>
        <taxon>Kickxellaceae</taxon>
        <taxon>Coemansia</taxon>
    </lineage>
</organism>
<dbReference type="CDD" id="cd00084">
    <property type="entry name" value="HMG-box_SF"/>
    <property type="match status" value="2"/>
</dbReference>
<feature type="compositionally biased region" description="Low complexity" evidence="3">
    <location>
        <begin position="1008"/>
        <end position="1021"/>
    </location>
</feature>
<feature type="domain" description="HMG box" evidence="4">
    <location>
        <begin position="894"/>
        <end position="968"/>
    </location>
</feature>
<dbReference type="AlphaFoldDB" id="A0A9W8HWI8"/>
<evidence type="ECO:0000313" key="6">
    <source>
        <dbReference type="Proteomes" id="UP001140094"/>
    </source>
</evidence>